<evidence type="ECO:0000256" key="1">
    <source>
        <dbReference type="SAM" id="Coils"/>
    </source>
</evidence>
<evidence type="ECO:0000313" key="2">
    <source>
        <dbReference type="EMBL" id="KRX03070.1"/>
    </source>
</evidence>
<feature type="coiled-coil region" evidence="1">
    <location>
        <begin position="13"/>
        <end position="57"/>
    </location>
</feature>
<gene>
    <name evidence="2" type="ORF">PPERSA_10151</name>
</gene>
<sequence length="100" mass="12023">MLTDLQEEQKLNTQNQESDLEIYKQKIENLTKENEKYKDMSSKYQQIEQKIKELDAYQSSIISNNLELKTTLNSFNQENEQVFHQVEQMTLKNKFPDFQL</sequence>
<evidence type="ECO:0000313" key="3">
    <source>
        <dbReference type="Proteomes" id="UP000054937"/>
    </source>
</evidence>
<keyword evidence="1" id="KW-0175">Coiled coil</keyword>
<dbReference type="InParanoid" id="A0A0V0QLD5"/>
<keyword evidence="3" id="KW-1185">Reference proteome</keyword>
<dbReference type="EMBL" id="LDAU01000144">
    <property type="protein sequence ID" value="KRX03070.1"/>
    <property type="molecule type" value="Genomic_DNA"/>
</dbReference>
<organism evidence="2 3">
    <name type="scientific">Pseudocohnilembus persalinus</name>
    <name type="common">Ciliate</name>
    <dbReference type="NCBI Taxonomy" id="266149"/>
    <lineage>
        <taxon>Eukaryota</taxon>
        <taxon>Sar</taxon>
        <taxon>Alveolata</taxon>
        <taxon>Ciliophora</taxon>
        <taxon>Intramacronucleata</taxon>
        <taxon>Oligohymenophorea</taxon>
        <taxon>Scuticociliatia</taxon>
        <taxon>Philasterida</taxon>
        <taxon>Pseudocohnilembidae</taxon>
        <taxon>Pseudocohnilembus</taxon>
    </lineage>
</organism>
<dbReference type="Proteomes" id="UP000054937">
    <property type="component" value="Unassembled WGS sequence"/>
</dbReference>
<accession>A0A0V0QLD5</accession>
<proteinExistence type="predicted"/>
<dbReference type="AlphaFoldDB" id="A0A0V0QLD5"/>
<comment type="caution">
    <text evidence="2">The sequence shown here is derived from an EMBL/GenBank/DDBJ whole genome shotgun (WGS) entry which is preliminary data.</text>
</comment>
<reference evidence="2 3" key="1">
    <citation type="journal article" date="2015" name="Sci. Rep.">
        <title>Genome of the facultative scuticociliatosis pathogen Pseudocohnilembus persalinus provides insight into its virulence through horizontal gene transfer.</title>
        <authorList>
            <person name="Xiong J."/>
            <person name="Wang G."/>
            <person name="Cheng J."/>
            <person name="Tian M."/>
            <person name="Pan X."/>
            <person name="Warren A."/>
            <person name="Jiang C."/>
            <person name="Yuan D."/>
            <person name="Miao W."/>
        </authorList>
    </citation>
    <scope>NUCLEOTIDE SEQUENCE [LARGE SCALE GENOMIC DNA]</scope>
    <source>
        <strain evidence="2">36N120E</strain>
    </source>
</reference>
<protein>
    <submittedName>
        <fullName evidence="2">Uncharacterized protein</fullName>
    </submittedName>
</protein>
<name>A0A0V0QLD5_PSEPJ</name>